<sequence>MGVEVPMMVKSKESVTIGYTRNVITVLVIGLIAGLGFPLFLYTTRIYRADLPVEEIYNYDMNEIDFKVPILVDYEVDEEYLRSSFTRRYPEIKFWSLTFPEKVKGVGTETEAEAGAETEAEAGAETEADAGTAAGAAAGAASAAAPGYTLHIHNDTSDKFTVCGKTIDIYTRSSNVDSYISEVLFDNIFKSELDTLASIYKDEPINGVAIPYSETYNLVFSLFVANGKQINWEIQKSLNEHFQPVLDILADITEFRISTQVQYYSQLSSTTLQKNKTITQDELKTFINFEDWNLVNLDIHPTINFLCYIPNEPLYIENSESNSFLISQWGGVKILNRIPMMAKSTLGEKDLFQILNIFANQLLQLIGIPHPSSSSSSSSSLEIQLDSLKRILIYKNIKSSLSNLISLVKLSNSLNDITVPKETRDQVIKALNYMNIAKLEKSVKISAMAMDNSNKAFFEKKMVQQAYFPSEHKLAVFLPLLGPIGSIVVFSLLRLVKG</sequence>
<comment type="caution">
    <text evidence="12">The sequence shown here is derived from an EMBL/GenBank/DDBJ whole genome shotgun (WGS) entry which is preliminary data.</text>
</comment>
<name>A0AAI9SWK7_9ASCO</name>
<feature type="transmembrane region" description="Helical" evidence="11">
    <location>
        <begin position="21"/>
        <end position="42"/>
    </location>
</feature>
<evidence type="ECO:0000313" key="12">
    <source>
        <dbReference type="EMBL" id="KAI3404117.2"/>
    </source>
</evidence>
<gene>
    <name evidence="12" type="ORF">KGF56_003017</name>
</gene>
<feature type="region of interest" description="Disordered" evidence="10">
    <location>
        <begin position="108"/>
        <end position="129"/>
    </location>
</feature>
<evidence type="ECO:0000256" key="7">
    <source>
        <dbReference type="ARBA" id="ARBA00022989"/>
    </source>
</evidence>
<protein>
    <submittedName>
        <fullName evidence="12">GPI17</fullName>
    </submittedName>
</protein>
<proteinExistence type="inferred from homology"/>
<evidence type="ECO:0000256" key="1">
    <source>
        <dbReference type="ARBA" id="ARBA00004477"/>
    </source>
</evidence>
<evidence type="ECO:0000256" key="6">
    <source>
        <dbReference type="ARBA" id="ARBA00022824"/>
    </source>
</evidence>
<keyword evidence="13" id="KW-1185">Reference proteome</keyword>
<dbReference type="GO" id="GO:0042765">
    <property type="term" value="C:GPI-anchor transamidase complex"/>
    <property type="evidence" value="ECO:0007669"/>
    <property type="project" value="InterPro"/>
</dbReference>
<evidence type="ECO:0000256" key="3">
    <source>
        <dbReference type="ARBA" id="ARBA00005316"/>
    </source>
</evidence>
<dbReference type="AlphaFoldDB" id="A0AAI9SWK7"/>
<feature type="compositionally biased region" description="Acidic residues" evidence="10">
    <location>
        <begin position="110"/>
        <end position="128"/>
    </location>
</feature>
<organism evidence="12 13">
    <name type="scientific">Candida oxycetoniae</name>
    <dbReference type="NCBI Taxonomy" id="497107"/>
    <lineage>
        <taxon>Eukaryota</taxon>
        <taxon>Fungi</taxon>
        <taxon>Dikarya</taxon>
        <taxon>Ascomycota</taxon>
        <taxon>Saccharomycotina</taxon>
        <taxon>Pichiomycetes</taxon>
        <taxon>Debaryomycetaceae</taxon>
        <taxon>Candida/Lodderomyces clade</taxon>
        <taxon>Candida</taxon>
    </lineage>
</organism>
<dbReference type="GeneID" id="73380634"/>
<dbReference type="GO" id="GO:0006506">
    <property type="term" value="P:GPI anchor biosynthetic process"/>
    <property type="evidence" value="ECO:0007669"/>
    <property type="project" value="UniProtKB-KW"/>
</dbReference>
<evidence type="ECO:0000256" key="5">
    <source>
        <dbReference type="ARBA" id="ARBA00022692"/>
    </source>
</evidence>
<feature type="transmembrane region" description="Helical" evidence="11">
    <location>
        <begin position="474"/>
        <end position="496"/>
    </location>
</feature>
<reference evidence="12" key="1">
    <citation type="journal article" date="2022" name="DNA Res.">
        <title>Genome analysis of five recently described species of the CUG-Ser clade uncovers Candida theae as a new hybrid lineage with pathogenic potential in the Candida parapsilosis species complex.</title>
        <authorList>
            <person name="Mixao V."/>
            <person name="Del Olmo V."/>
            <person name="Hegedusova E."/>
            <person name="Saus E."/>
            <person name="Pryszcz L."/>
            <person name="Cillingova A."/>
            <person name="Nosek J."/>
            <person name="Gabaldon T."/>
        </authorList>
    </citation>
    <scope>NUCLEOTIDE SEQUENCE</scope>
    <source>
        <strain evidence="12">CBS 10844</strain>
    </source>
</reference>
<dbReference type="Proteomes" id="UP001202479">
    <property type="component" value="Unassembled WGS sequence"/>
</dbReference>
<accession>A0AAI9SWK7</accession>
<evidence type="ECO:0000256" key="10">
    <source>
        <dbReference type="SAM" id="MobiDB-lite"/>
    </source>
</evidence>
<keyword evidence="9" id="KW-0325">Glycoprotein</keyword>
<dbReference type="PANTHER" id="PTHR21072">
    <property type="entry name" value="GPI TRANSAMIDASE COMPONENT PIG-S"/>
    <property type="match status" value="1"/>
</dbReference>
<dbReference type="InterPro" id="IPR019540">
    <property type="entry name" value="PtdIno-glycan_biosynth_class_S"/>
</dbReference>
<keyword evidence="8 11" id="KW-0472">Membrane</keyword>
<dbReference type="GO" id="GO:0016255">
    <property type="term" value="P:attachment of GPI anchor to protein"/>
    <property type="evidence" value="ECO:0007669"/>
    <property type="project" value="InterPro"/>
</dbReference>
<dbReference type="RefSeq" id="XP_049179862.1">
    <property type="nucleotide sequence ID" value="XM_049324307.1"/>
</dbReference>
<evidence type="ECO:0000256" key="9">
    <source>
        <dbReference type="ARBA" id="ARBA00023180"/>
    </source>
</evidence>
<comment type="pathway">
    <text evidence="2">Glycolipid biosynthesis; glycosylphosphatidylinositol-anchor biosynthesis.</text>
</comment>
<dbReference type="EMBL" id="JAHUZD010000107">
    <property type="protein sequence ID" value="KAI3404117.2"/>
    <property type="molecule type" value="Genomic_DNA"/>
</dbReference>
<keyword evidence="7 11" id="KW-1133">Transmembrane helix</keyword>
<dbReference type="PANTHER" id="PTHR21072:SF13">
    <property type="entry name" value="GPI TRANSAMIDASE COMPONENT PIG-S"/>
    <property type="match status" value="1"/>
</dbReference>
<evidence type="ECO:0000256" key="11">
    <source>
        <dbReference type="SAM" id="Phobius"/>
    </source>
</evidence>
<comment type="subcellular location">
    <subcellularLocation>
        <location evidence="1">Endoplasmic reticulum membrane</location>
        <topology evidence="1">Multi-pass membrane protein</topology>
    </subcellularLocation>
</comment>
<evidence type="ECO:0000256" key="4">
    <source>
        <dbReference type="ARBA" id="ARBA00022502"/>
    </source>
</evidence>
<evidence type="ECO:0000256" key="2">
    <source>
        <dbReference type="ARBA" id="ARBA00004687"/>
    </source>
</evidence>
<keyword evidence="5 11" id="KW-0812">Transmembrane</keyword>
<evidence type="ECO:0000256" key="8">
    <source>
        <dbReference type="ARBA" id="ARBA00023136"/>
    </source>
</evidence>
<evidence type="ECO:0000313" key="13">
    <source>
        <dbReference type="Proteomes" id="UP001202479"/>
    </source>
</evidence>
<comment type="similarity">
    <text evidence="3">Belongs to the PIGS family.</text>
</comment>
<keyword evidence="6" id="KW-0256">Endoplasmic reticulum</keyword>
<dbReference type="Pfam" id="PF10510">
    <property type="entry name" value="PIG-S"/>
    <property type="match status" value="1"/>
</dbReference>
<keyword evidence="4" id="KW-0337">GPI-anchor biosynthesis</keyword>